<evidence type="ECO:0000256" key="3">
    <source>
        <dbReference type="ARBA" id="ARBA00022448"/>
    </source>
</evidence>
<proteinExistence type="predicted"/>
<accession>A0A228HUQ0</accession>
<dbReference type="PANTHER" id="PTHR34501:SF9">
    <property type="entry name" value="MAJOR OUTER MEMBRANE PROTEIN P.IA"/>
    <property type="match status" value="1"/>
</dbReference>
<dbReference type="InterPro" id="IPR023614">
    <property type="entry name" value="Porin_dom_sf"/>
</dbReference>
<comment type="subcellular location">
    <subcellularLocation>
        <location evidence="1">Cell outer membrane</location>
        <topology evidence="1">Multi-pass membrane protein</topology>
    </subcellularLocation>
</comment>
<name>A0A228HUQ0_9BURK</name>
<keyword evidence="10" id="KW-0998">Cell outer membrane</keyword>
<dbReference type="GO" id="GO:0006811">
    <property type="term" value="P:monoatomic ion transport"/>
    <property type="evidence" value="ECO:0007669"/>
    <property type="project" value="UniProtKB-KW"/>
</dbReference>
<reference evidence="13 14" key="2">
    <citation type="submission" date="2017-08" db="EMBL/GenBank/DDBJ databases">
        <title>WGS of novel Burkholderia cepaca complex species.</title>
        <authorList>
            <person name="Lipuma J."/>
            <person name="Spilker T."/>
        </authorList>
    </citation>
    <scope>NUCLEOTIDE SEQUENCE [LARGE SCALE GENOMIC DNA]</scope>
    <source>
        <strain evidence="13 14">AU17325</strain>
    </source>
</reference>
<dbReference type="InterPro" id="IPR033900">
    <property type="entry name" value="Gram_neg_porin_domain"/>
</dbReference>
<dbReference type="Gene3D" id="2.40.160.10">
    <property type="entry name" value="Porin"/>
    <property type="match status" value="1"/>
</dbReference>
<dbReference type="GO" id="GO:0009279">
    <property type="term" value="C:cell outer membrane"/>
    <property type="evidence" value="ECO:0007669"/>
    <property type="project" value="UniProtKB-SubCell"/>
</dbReference>
<feature type="chain" id="PRO_5013166897" evidence="11">
    <location>
        <begin position="22"/>
        <end position="372"/>
    </location>
</feature>
<dbReference type="Proteomes" id="UP000214600">
    <property type="component" value="Unassembled WGS sequence"/>
</dbReference>
<feature type="signal peptide" evidence="11">
    <location>
        <begin position="1"/>
        <end position="21"/>
    </location>
</feature>
<keyword evidence="3" id="KW-0813">Transport</keyword>
<dbReference type="CDD" id="cd00342">
    <property type="entry name" value="gram_neg_porins"/>
    <property type="match status" value="1"/>
</dbReference>
<dbReference type="SUPFAM" id="SSF56935">
    <property type="entry name" value="Porins"/>
    <property type="match status" value="1"/>
</dbReference>
<evidence type="ECO:0000259" key="12">
    <source>
        <dbReference type="Pfam" id="PF13609"/>
    </source>
</evidence>
<dbReference type="PANTHER" id="PTHR34501">
    <property type="entry name" value="PROTEIN YDDL-RELATED"/>
    <property type="match status" value="1"/>
</dbReference>
<keyword evidence="9" id="KW-0472">Membrane</keyword>
<dbReference type="GO" id="GO:0015288">
    <property type="term" value="F:porin activity"/>
    <property type="evidence" value="ECO:0007669"/>
    <property type="project" value="UniProtKB-KW"/>
</dbReference>
<evidence type="ECO:0000313" key="13">
    <source>
        <dbReference type="EMBL" id="OXI33589.1"/>
    </source>
</evidence>
<evidence type="ECO:0000256" key="10">
    <source>
        <dbReference type="ARBA" id="ARBA00023237"/>
    </source>
</evidence>
<evidence type="ECO:0000313" key="14">
    <source>
        <dbReference type="Proteomes" id="UP000214600"/>
    </source>
</evidence>
<keyword evidence="8" id="KW-0626">Porin</keyword>
<evidence type="ECO:0000256" key="2">
    <source>
        <dbReference type="ARBA" id="ARBA00011233"/>
    </source>
</evidence>
<keyword evidence="5" id="KW-0812">Transmembrane</keyword>
<dbReference type="EMBL" id="NKFA01000032">
    <property type="protein sequence ID" value="OXI33589.1"/>
    <property type="molecule type" value="Genomic_DNA"/>
</dbReference>
<sequence>MRHQRAVLLAALASICAPACAQSTITLYGIVDTGVEFFTHASPTGGVMVRLPTISGGDLPSRWGLRGEEDLGGGIKTVFTLESGFSPASGTSLQNGRLFGRQSFVGLKGAWGQLTVGRQMNMTMYGMADADVIGPAAFSMGSFDGYLAAARADNSVEYRGKFADLTVGVSYSFGRDGLPASNCGGQLPGDTMSCRALTTMLKYDRPNWGAALIYDEQRGGAGATAMTVVPGLSGVAFGNSGDTDRRYQANGYFLVGKVKVGGGWLHREIKGDVRTVRTDLSYLGVSVPYVAWVFDAQVLHVRNRSYDADGTMGIFRANYNLSKRTALYGLLAYMKNSGHGAVYSVSSSSLAPAVPAPGVGQAGAMVGIRHLF</sequence>
<evidence type="ECO:0000256" key="4">
    <source>
        <dbReference type="ARBA" id="ARBA00022452"/>
    </source>
</evidence>
<comment type="subunit">
    <text evidence="2">Homotrimer.</text>
</comment>
<evidence type="ECO:0000256" key="7">
    <source>
        <dbReference type="ARBA" id="ARBA00023065"/>
    </source>
</evidence>
<evidence type="ECO:0000256" key="1">
    <source>
        <dbReference type="ARBA" id="ARBA00004571"/>
    </source>
</evidence>
<keyword evidence="4" id="KW-1134">Transmembrane beta strand</keyword>
<dbReference type="GO" id="GO:0046930">
    <property type="term" value="C:pore complex"/>
    <property type="evidence" value="ECO:0007669"/>
    <property type="project" value="UniProtKB-KW"/>
</dbReference>
<keyword evidence="6 11" id="KW-0732">Signal</keyword>
<dbReference type="AlphaFoldDB" id="A0A228HUQ0"/>
<evidence type="ECO:0000256" key="11">
    <source>
        <dbReference type="SAM" id="SignalP"/>
    </source>
</evidence>
<dbReference type="OrthoDB" id="8679056at2"/>
<dbReference type="RefSeq" id="WP_089454201.1">
    <property type="nucleotide sequence ID" value="NZ_NKFA01000032.1"/>
</dbReference>
<evidence type="ECO:0000256" key="9">
    <source>
        <dbReference type="ARBA" id="ARBA00023136"/>
    </source>
</evidence>
<feature type="domain" description="Porin" evidence="12">
    <location>
        <begin position="9"/>
        <end position="338"/>
    </location>
</feature>
<evidence type="ECO:0000256" key="5">
    <source>
        <dbReference type="ARBA" id="ARBA00022692"/>
    </source>
</evidence>
<reference evidence="14" key="1">
    <citation type="submission" date="2017-06" db="EMBL/GenBank/DDBJ databases">
        <authorList>
            <person name="LiPuma J."/>
            <person name="Spilker T."/>
        </authorList>
    </citation>
    <scope>NUCLEOTIDE SEQUENCE [LARGE SCALE GENOMIC DNA]</scope>
    <source>
        <strain evidence="14">AU17325</strain>
    </source>
</reference>
<dbReference type="Pfam" id="PF13609">
    <property type="entry name" value="Porin_4"/>
    <property type="match status" value="1"/>
</dbReference>
<dbReference type="InterPro" id="IPR050298">
    <property type="entry name" value="Gram-neg_bact_OMP"/>
</dbReference>
<evidence type="ECO:0000256" key="6">
    <source>
        <dbReference type="ARBA" id="ARBA00022729"/>
    </source>
</evidence>
<organism evidence="13 14">
    <name type="scientific">Burkholderia aenigmatica</name>
    <dbReference type="NCBI Taxonomy" id="2015348"/>
    <lineage>
        <taxon>Bacteria</taxon>
        <taxon>Pseudomonadati</taxon>
        <taxon>Pseudomonadota</taxon>
        <taxon>Betaproteobacteria</taxon>
        <taxon>Burkholderiales</taxon>
        <taxon>Burkholderiaceae</taxon>
        <taxon>Burkholderia</taxon>
        <taxon>Burkholderia cepacia complex</taxon>
    </lineage>
</organism>
<gene>
    <name evidence="13" type="ORF">CFB84_38325</name>
</gene>
<comment type="caution">
    <text evidence="13">The sequence shown here is derived from an EMBL/GenBank/DDBJ whole genome shotgun (WGS) entry which is preliminary data.</text>
</comment>
<keyword evidence="7" id="KW-0406">Ion transport</keyword>
<protein>
    <submittedName>
        <fullName evidence="13">Porin</fullName>
    </submittedName>
</protein>
<evidence type="ECO:0000256" key="8">
    <source>
        <dbReference type="ARBA" id="ARBA00023114"/>
    </source>
</evidence>